<reference evidence="1 2" key="1">
    <citation type="journal article" date="2020" name="Mol. Biol. Evol.">
        <title>Interspecific Gene Flow and the Evolution of Specialization in Black and White Rhinoceros.</title>
        <authorList>
            <person name="Moodley Y."/>
            <person name="Westbury M.V."/>
            <person name="Russo I.M."/>
            <person name="Gopalakrishnan S."/>
            <person name="Rakotoarivelo A."/>
            <person name="Olsen R.A."/>
            <person name="Prost S."/>
            <person name="Tunstall T."/>
            <person name="Ryder O.A."/>
            <person name="Dalen L."/>
            <person name="Bruford M.W."/>
        </authorList>
    </citation>
    <scope>NUCLEOTIDE SEQUENCE [LARGE SCALE GENOMIC DNA]</scope>
    <source>
        <strain evidence="1">SBR-YM</strain>
        <tissue evidence="1">Skin</tissue>
    </source>
</reference>
<evidence type="ECO:0000313" key="1">
    <source>
        <dbReference type="EMBL" id="KAF5912443.1"/>
    </source>
</evidence>
<dbReference type="Proteomes" id="UP000551758">
    <property type="component" value="Unassembled WGS sequence"/>
</dbReference>
<dbReference type="EMBL" id="JACDTQ010003814">
    <property type="protein sequence ID" value="KAF5912443.1"/>
    <property type="molecule type" value="Genomic_DNA"/>
</dbReference>
<accession>A0A7J7E9S8</accession>
<organism evidence="1 2">
    <name type="scientific">Diceros bicornis minor</name>
    <name type="common">South-central black rhinoceros</name>
    <dbReference type="NCBI Taxonomy" id="77932"/>
    <lineage>
        <taxon>Eukaryota</taxon>
        <taxon>Metazoa</taxon>
        <taxon>Chordata</taxon>
        <taxon>Craniata</taxon>
        <taxon>Vertebrata</taxon>
        <taxon>Euteleostomi</taxon>
        <taxon>Mammalia</taxon>
        <taxon>Eutheria</taxon>
        <taxon>Laurasiatheria</taxon>
        <taxon>Perissodactyla</taxon>
        <taxon>Rhinocerotidae</taxon>
        <taxon>Diceros</taxon>
    </lineage>
</organism>
<protein>
    <submittedName>
        <fullName evidence="1">Uncharacterized protein</fullName>
    </submittedName>
</protein>
<proteinExistence type="predicted"/>
<gene>
    <name evidence="1" type="ORF">HPG69_004113</name>
</gene>
<sequence length="69" mass="8124">MKCFFPINTEDNMTHGVRRTEISVGDVSKNNNMIKNHTLYRQHYKPKSKPSNEITRQHIFRIGKATHLN</sequence>
<comment type="caution">
    <text evidence="1">The sequence shown here is derived from an EMBL/GenBank/DDBJ whole genome shotgun (WGS) entry which is preliminary data.</text>
</comment>
<keyword evidence="2" id="KW-1185">Reference proteome</keyword>
<evidence type="ECO:0000313" key="2">
    <source>
        <dbReference type="Proteomes" id="UP000551758"/>
    </source>
</evidence>
<dbReference type="AlphaFoldDB" id="A0A7J7E9S8"/>
<name>A0A7J7E9S8_DICBM</name>